<accession>A0A2N9IM35</accession>
<evidence type="ECO:0000313" key="3">
    <source>
        <dbReference type="EMBL" id="SPD26677.1"/>
    </source>
</evidence>
<dbReference type="EMBL" id="OIVN01006161">
    <property type="protein sequence ID" value="SPD26677.1"/>
    <property type="molecule type" value="Genomic_DNA"/>
</dbReference>
<proteinExistence type="predicted"/>
<name>A0A2N9IM35_FAGSY</name>
<reference evidence="3" key="1">
    <citation type="submission" date="2018-02" db="EMBL/GenBank/DDBJ databases">
        <authorList>
            <person name="Cohen D.B."/>
            <person name="Kent A.D."/>
        </authorList>
    </citation>
    <scope>NUCLEOTIDE SEQUENCE</scope>
</reference>
<dbReference type="AlphaFoldDB" id="A0A2N9IM35"/>
<keyword evidence="1" id="KW-0175">Coiled coil</keyword>
<dbReference type="PANTHER" id="PTHR33735:SF10">
    <property type="entry name" value="EXPRESSED PROTEIN"/>
    <property type="match status" value="1"/>
</dbReference>
<feature type="coiled-coil region" evidence="1">
    <location>
        <begin position="204"/>
        <end position="231"/>
    </location>
</feature>
<gene>
    <name evidence="3" type="ORF">FSB_LOCUS54559</name>
</gene>
<protein>
    <submittedName>
        <fullName evidence="3">Uncharacterized protein</fullName>
    </submittedName>
</protein>
<dbReference type="PANTHER" id="PTHR33735">
    <property type="entry name" value="EXPRESSED PROTEIN"/>
    <property type="match status" value="1"/>
</dbReference>
<feature type="region of interest" description="Disordered" evidence="2">
    <location>
        <begin position="1"/>
        <end position="38"/>
    </location>
</feature>
<sequence length="233" mass="26179">MPTKQQKKESEASERVPSFYLQGTQEHRPGFSIHKNGNGYDMKEGSKFYSTNSKTLTKLDGNRVNHDKGKVQPPTPTPPKFTFPPCGEWVFAIEDVVILRGDVYSSFGLPCVRFKAYSTFFILQQLFVGVWATGSVDFYAFVGEAEIVIEEVEIVAEVVERVADVVEKVSAKASDKLPENGKLQKAALLVERVSKEAVHDAELTKDFIHKVDELKEELEKLVESKIDHAENLK</sequence>
<evidence type="ECO:0000256" key="2">
    <source>
        <dbReference type="SAM" id="MobiDB-lite"/>
    </source>
</evidence>
<evidence type="ECO:0000256" key="1">
    <source>
        <dbReference type="SAM" id="Coils"/>
    </source>
</evidence>
<feature type="compositionally biased region" description="Basic and acidic residues" evidence="2">
    <location>
        <begin position="1"/>
        <end position="14"/>
    </location>
</feature>
<organism evidence="3">
    <name type="scientific">Fagus sylvatica</name>
    <name type="common">Beechnut</name>
    <dbReference type="NCBI Taxonomy" id="28930"/>
    <lineage>
        <taxon>Eukaryota</taxon>
        <taxon>Viridiplantae</taxon>
        <taxon>Streptophyta</taxon>
        <taxon>Embryophyta</taxon>
        <taxon>Tracheophyta</taxon>
        <taxon>Spermatophyta</taxon>
        <taxon>Magnoliopsida</taxon>
        <taxon>eudicotyledons</taxon>
        <taxon>Gunneridae</taxon>
        <taxon>Pentapetalae</taxon>
        <taxon>rosids</taxon>
        <taxon>fabids</taxon>
        <taxon>Fagales</taxon>
        <taxon>Fagaceae</taxon>
        <taxon>Fagus</taxon>
    </lineage>
</organism>